<comment type="caution">
    <text evidence="3">The sequence shown here is derived from an EMBL/GenBank/DDBJ whole genome shotgun (WGS) entry which is preliminary data.</text>
</comment>
<feature type="domain" description="HTH cro/C1-type" evidence="2">
    <location>
        <begin position="102"/>
        <end position="156"/>
    </location>
</feature>
<dbReference type="Proteomes" id="UP000473885">
    <property type="component" value="Unassembled WGS sequence"/>
</dbReference>
<dbReference type="SUPFAM" id="SSF47413">
    <property type="entry name" value="lambda repressor-like DNA-binding domains"/>
    <property type="match status" value="2"/>
</dbReference>
<reference evidence="3 4" key="1">
    <citation type="submission" date="2019-04" db="EMBL/GenBank/DDBJ databases">
        <title>Genome sequencing of Clostridium botulinum Groups I-IV and Clostridium butyricum.</title>
        <authorList>
            <person name="Brunt J."/>
            <person name="Van Vliet A.H.M."/>
            <person name="Stringer S.C."/>
            <person name="Carter A.T."/>
            <person name="Peck M.W."/>
        </authorList>
    </citation>
    <scope>NUCLEOTIDE SEQUENCE [LARGE SCALE GENOMIC DNA]</scope>
    <source>
        <strain evidence="3 4">IFR 18/094</strain>
    </source>
</reference>
<dbReference type="PROSITE" id="PS50943">
    <property type="entry name" value="HTH_CROC1"/>
    <property type="match status" value="2"/>
</dbReference>
<dbReference type="SMART" id="SM00530">
    <property type="entry name" value="HTH_XRE"/>
    <property type="match status" value="2"/>
</dbReference>
<dbReference type="EMBL" id="SXDP01000006">
    <property type="protein sequence ID" value="NEZ47233.1"/>
    <property type="molecule type" value="Genomic_DNA"/>
</dbReference>
<organism evidence="3 4">
    <name type="scientific">Clostridium niameyense</name>
    <dbReference type="NCBI Taxonomy" id="1622073"/>
    <lineage>
        <taxon>Bacteria</taxon>
        <taxon>Bacillati</taxon>
        <taxon>Bacillota</taxon>
        <taxon>Clostridia</taxon>
        <taxon>Eubacteriales</taxon>
        <taxon>Clostridiaceae</taxon>
        <taxon>Clostridium</taxon>
    </lineage>
</organism>
<accession>A0A6M0RAE6</accession>
<name>A0A6M0RAE6_9CLOT</name>
<dbReference type="GO" id="GO:0003677">
    <property type="term" value="F:DNA binding"/>
    <property type="evidence" value="ECO:0007669"/>
    <property type="project" value="UniProtKB-KW"/>
</dbReference>
<dbReference type="InterPro" id="IPR001387">
    <property type="entry name" value="Cro/C1-type_HTH"/>
</dbReference>
<protein>
    <submittedName>
        <fullName evidence="3">Helix-turn-helix transcriptional regulator</fullName>
    </submittedName>
</protein>
<dbReference type="PANTHER" id="PTHR46558:SF11">
    <property type="entry name" value="HTH-TYPE TRANSCRIPTIONAL REGULATOR XRE"/>
    <property type="match status" value="1"/>
</dbReference>
<dbReference type="InterPro" id="IPR010982">
    <property type="entry name" value="Lambda_DNA-bd_dom_sf"/>
</dbReference>
<evidence type="ECO:0000313" key="3">
    <source>
        <dbReference type="EMBL" id="NEZ47233.1"/>
    </source>
</evidence>
<dbReference type="CDD" id="cd00093">
    <property type="entry name" value="HTH_XRE"/>
    <property type="match status" value="2"/>
</dbReference>
<keyword evidence="4" id="KW-1185">Reference proteome</keyword>
<dbReference type="AlphaFoldDB" id="A0A6M0RAE6"/>
<sequence>MSQQFPTFSQHLEISLYKELYTIGEENTLGKRLKKSRLTLGLSQSELGNLCNLSRSAINGYELDIIFPSKKALLKLGNIIDLNYLCSNEYEKFILSDYIKLLKQWRYENKLSMRGAAKKLGVPSSSYISWEKGIYTINKENYYKIKSKIQLTTKEP</sequence>
<evidence type="ECO:0000313" key="4">
    <source>
        <dbReference type="Proteomes" id="UP000473885"/>
    </source>
</evidence>
<proteinExistence type="predicted"/>
<keyword evidence="1" id="KW-0238">DNA-binding</keyword>
<evidence type="ECO:0000259" key="2">
    <source>
        <dbReference type="PROSITE" id="PS50943"/>
    </source>
</evidence>
<gene>
    <name evidence="3" type="ORF">FDF74_08425</name>
</gene>
<dbReference type="PANTHER" id="PTHR46558">
    <property type="entry name" value="TRACRIPTIONAL REGULATORY PROTEIN-RELATED-RELATED"/>
    <property type="match status" value="1"/>
</dbReference>
<dbReference type="Gene3D" id="1.10.260.40">
    <property type="entry name" value="lambda repressor-like DNA-binding domains"/>
    <property type="match status" value="2"/>
</dbReference>
<dbReference type="Pfam" id="PF01381">
    <property type="entry name" value="HTH_3"/>
    <property type="match status" value="2"/>
</dbReference>
<feature type="domain" description="HTH cro/C1-type" evidence="2">
    <location>
        <begin position="33"/>
        <end position="85"/>
    </location>
</feature>
<evidence type="ECO:0000256" key="1">
    <source>
        <dbReference type="ARBA" id="ARBA00023125"/>
    </source>
</evidence>